<dbReference type="InterPro" id="IPR009057">
    <property type="entry name" value="Homeodomain-like_sf"/>
</dbReference>
<keyword evidence="2" id="KW-0238">DNA-binding</keyword>
<dbReference type="Pfam" id="PF12833">
    <property type="entry name" value="HTH_18"/>
    <property type="match status" value="1"/>
</dbReference>
<dbReference type="PRINTS" id="PR00032">
    <property type="entry name" value="HTHARAC"/>
</dbReference>
<dbReference type="EMBL" id="LSZW01000057">
    <property type="protein sequence ID" value="KXK65713.1"/>
    <property type="molecule type" value="Genomic_DNA"/>
</dbReference>
<keyword evidence="3" id="KW-0804">Transcription</keyword>
<evidence type="ECO:0000313" key="5">
    <source>
        <dbReference type="EMBL" id="KXK65713.1"/>
    </source>
</evidence>
<feature type="domain" description="HTH araC/xylS-type" evidence="4">
    <location>
        <begin position="223"/>
        <end position="320"/>
    </location>
</feature>
<dbReference type="Pfam" id="PF02311">
    <property type="entry name" value="AraC_binding"/>
    <property type="match status" value="1"/>
</dbReference>
<proteinExistence type="predicted"/>
<dbReference type="AlphaFoldDB" id="A0A136Q4W3"/>
<dbReference type="PANTHER" id="PTHR43280:SF28">
    <property type="entry name" value="HTH-TYPE TRANSCRIPTIONAL ACTIVATOR RHAS"/>
    <property type="match status" value="1"/>
</dbReference>
<accession>A0A136Q4W3</accession>
<dbReference type="Proteomes" id="UP000070366">
    <property type="component" value="Unassembled WGS sequence"/>
</dbReference>
<dbReference type="InterPro" id="IPR018060">
    <property type="entry name" value="HTH_AraC"/>
</dbReference>
<evidence type="ECO:0000256" key="1">
    <source>
        <dbReference type="ARBA" id="ARBA00023015"/>
    </source>
</evidence>
<protein>
    <submittedName>
        <fullName evidence="5">Transcriptional regulator, AraC family</fullName>
    </submittedName>
</protein>
<dbReference type="STRING" id="626937.HMPREF3293_01435"/>
<dbReference type="RefSeq" id="WP_066520825.1">
    <property type="nucleotide sequence ID" value="NZ_JAMBPM010000008.1"/>
</dbReference>
<evidence type="ECO:0000313" key="6">
    <source>
        <dbReference type="Proteomes" id="UP000070366"/>
    </source>
</evidence>
<evidence type="ECO:0000256" key="2">
    <source>
        <dbReference type="ARBA" id="ARBA00023125"/>
    </source>
</evidence>
<name>A0A136Q4W3_9FIRM</name>
<dbReference type="KEGG" id="cmiu:B1H56_11980"/>
<gene>
    <name evidence="5" type="ORF">HMPREF3293_01435</name>
</gene>
<dbReference type="SUPFAM" id="SSF51215">
    <property type="entry name" value="Regulatory protein AraC"/>
    <property type="match status" value="1"/>
</dbReference>
<dbReference type="PROSITE" id="PS01124">
    <property type="entry name" value="HTH_ARAC_FAMILY_2"/>
    <property type="match status" value="1"/>
</dbReference>
<reference evidence="5 6" key="1">
    <citation type="submission" date="2016-02" db="EMBL/GenBank/DDBJ databases">
        <authorList>
            <person name="Wen L."/>
            <person name="He K."/>
            <person name="Yang H."/>
        </authorList>
    </citation>
    <scope>NUCLEOTIDE SEQUENCE [LARGE SCALE GENOMIC DNA]</scope>
    <source>
        <strain evidence="5 6">DSM 22607</strain>
    </source>
</reference>
<dbReference type="PANTHER" id="PTHR43280">
    <property type="entry name" value="ARAC-FAMILY TRANSCRIPTIONAL REGULATOR"/>
    <property type="match status" value="1"/>
</dbReference>
<dbReference type="OrthoDB" id="9782503at2"/>
<dbReference type="InterPro" id="IPR020449">
    <property type="entry name" value="Tscrpt_reg_AraC-type_HTH"/>
</dbReference>
<organism evidence="5 6">
    <name type="scientific">Christensenella minuta</name>
    <dbReference type="NCBI Taxonomy" id="626937"/>
    <lineage>
        <taxon>Bacteria</taxon>
        <taxon>Bacillati</taxon>
        <taxon>Bacillota</taxon>
        <taxon>Clostridia</taxon>
        <taxon>Christensenellales</taxon>
        <taxon>Christensenellaceae</taxon>
        <taxon>Christensenella</taxon>
    </lineage>
</organism>
<dbReference type="Gene3D" id="1.10.10.60">
    <property type="entry name" value="Homeodomain-like"/>
    <property type="match status" value="2"/>
</dbReference>
<sequence>MTQALADALTQLKRDAVFLQQVSKEGLVKNEYGVTRKMPPPVPPHQKDDVVIWAYDGDNISGIPRERDFFVFQYIYKGYVYENINGRLLLLQEGDTFLAQPNVRHCVSRQKLSPVAGDTCVVYFAIKKELCLQSYLSYIPEDTDMLHFFINPLGSGNIGQYMVVKGKKNVDIRRIIENILLEYTRMDRFYTRVLDGLFVTLISLLARNCTICSVHMQRNNVISPILNFLRCNYAGATLKETAEKFNYHPNYLCALLRKETGKNFTELVRGYRLEKACLLLNHSDLPVSEVASLVGYSNISHFYRIFKEKYKVMPSKFRTAPFGQAAL</sequence>
<dbReference type="SMART" id="SM00342">
    <property type="entry name" value="HTH_ARAC"/>
    <property type="match status" value="1"/>
</dbReference>
<evidence type="ECO:0000256" key="3">
    <source>
        <dbReference type="ARBA" id="ARBA00023163"/>
    </source>
</evidence>
<evidence type="ECO:0000259" key="4">
    <source>
        <dbReference type="PROSITE" id="PS01124"/>
    </source>
</evidence>
<dbReference type="GO" id="GO:0003700">
    <property type="term" value="F:DNA-binding transcription factor activity"/>
    <property type="evidence" value="ECO:0007669"/>
    <property type="project" value="InterPro"/>
</dbReference>
<dbReference type="InterPro" id="IPR037923">
    <property type="entry name" value="HTH-like"/>
</dbReference>
<dbReference type="GO" id="GO:0043565">
    <property type="term" value="F:sequence-specific DNA binding"/>
    <property type="evidence" value="ECO:0007669"/>
    <property type="project" value="InterPro"/>
</dbReference>
<keyword evidence="6" id="KW-1185">Reference proteome</keyword>
<comment type="caution">
    <text evidence="5">The sequence shown here is derived from an EMBL/GenBank/DDBJ whole genome shotgun (WGS) entry which is preliminary data.</text>
</comment>
<dbReference type="PATRIC" id="fig|626937.4.peg.1418"/>
<dbReference type="InterPro" id="IPR003313">
    <property type="entry name" value="AraC-bd"/>
</dbReference>
<dbReference type="SUPFAM" id="SSF46689">
    <property type="entry name" value="Homeodomain-like"/>
    <property type="match status" value="1"/>
</dbReference>
<keyword evidence="1" id="KW-0805">Transcription regulation</keyword>